<feature type="domain" description="Aminoglycoside phosphotransferase" evidence="1">
    <location>
        <begin position="72"/>
        <end position="279"/>
    </location>
</feature>
<accession>Q20Z63</accession>
<evidence type="ECO:0000313" key="2">
    <source>
        <dbReference type="EMBL" id="ABD89573.1"/>
    </source>
</evidence>
<reference evidence="2" key="1">
    <citation type="submission" date="2006-03" db="EMBL/GenBank/DDBJ databases">
        <title>Complete sequence of Rhodopseudomonas palustris BisB18.</title>
        <authorList>
            <consortium name="US DOE Joint Genome Institute"/>
            <person name="Copeland A."/>
            <person name="Lucas S."/>
            <person name="Lapidus A."/>
            <person name="Barry K."/>
            <person name="Detter J.C."/>
            <person name="Glavina del Rio T."/>
            <person name="Hammon N."/>
            <person name="Israni S."/>
            <person name="Dalin E."/>
            <person name="Tice H."/>
            <person name="Pitluck S."/>
            <person name="Chain P."/>
            <person name="Malfatti S."/>
            <person name="Shin M."/>
            <person name="Vergez L."/>
            <person name="Schmutz J."/>
            <person name="Larimer F."/>
            <person name="Land M."/>
            <person name="Hauser L."/>
            <person name="Pelletier D.A."/>
            <person name="Kyrpides N."/>
            <person name="Anderson I."/>
            <person name="Oda Y."/>
            <person name="Harwood C.S."/>
            <person name="Richardson P."/>
        </authorList>
    </citation>
    <scope>NUCLEOTIDE SEQUENCE [LARGE SCALE GENOMIC DNA]</scope>
    <source>
        <strain evidence="2">BisB18</strain>
    </source>
</reference>
<dbReference type="STRING" id="316056.RPC_4047"/>
<dbReference type="InterPro" id="IPR002575">
    <property type="entry name" value="Aminoglycoside_PTrfase"/>
</dbReference>
<dbReference type="Gene3D" id="3.90.1200.10">
    <property type="match status" value="1"/>
</dbReference>
<dbReference type="PANTHER" id="PTHR43883">
    <property type="entry name" value="SLR0207 PROTEIN"/>
    <property type="match status" value="1"/>
</dbReference>
<dbReference type="SUPFAM" id="SSF52540">
    <property type="entry name" value="P-loop containing nucleoside triphosphate hydrolases"/>
    <property type="match status" value="1"/>
</dbReference>
<dbReference type="InterPro" id="IPR011009">
    <property type="entry name" value="Kinase-like_dom_sf"/>
</dbReference>
<dbReference type="KEGG" id="rpc:RPC_4047"/>
<protein>
    <recommendedName>
        <fullName evidence="1">Aminoglycoside phosphotransferase domain-containing protein</fullName>
    </recommendedName>
</protein>
<dbReference type="Gene3D" id="3.40.50.300">
    <property type="entry name" value="P-loop containing nucleotide triphosphate hydrolases"/>
    <property type="match status" value="1"/>
</dbReference>
<dbReference type="eggNOG" id="COG2187">
    <property type="taxonomic scope" value="Bacteria"/>
</dbReference>
<dbReference type="Pfam" id="PF01636">
    <property type="entry name" value="APH"/>
    <property type="match status" value="1"/>
</dbReference>
<dbReference type="Pfam" id="PF13671">
    <property type="entry name" value="AAA_33"/>
    <property type="match status" value="1"/>
</dbReference>
<sequence>MYRSMPFSCAPDDLQQKVFAFLANSANHGDRPVHVVTTHGAAVFLAGDRALKIKRAVRFPYLDYSTLDKRKAACDQEVSINRLFAPQIYRGVVPITQRADGRFEIAGDGRVVEWAIDMTRFDERQTVDLLAEAAPPETALLLDIAEVIAASHAAAPIVARGPWIDSILRIVAGNTKAFRAGGFDGAAIAALDAASRAGFARLQPLLDRRGEQGYVRRCHGDLHLANIVVIDGKPVLFDAIEFDPSIASTDVLYDLAFVVMDFIHYDRAAAASVVLNRYLAITSDQHLDALSALPLLMSMRAAIRANVMLSRPAQDAAHLAEIRRTAESYFTLACRLIAPPQPRLIAIGGLSGTGKSVLARSLASTIAPLPGAIVLRSDVTRKQQFNVKDTDRLPAEAYRPQVTAEVYRTLCQRAARILAQGHSAMVDAVFAREDERRAISEVAERAQVPFDGLFLVADLATRIARVSSRIGDASDATAEIAKAQQAYDAGVIDWTIVDAAGTPDQTLLRATEALTTPRAIPRGAGA</sequence>
<dbReference type="EMBL" id="CP000301">
    <property type="protein sequence ID" value="ABD89573.1"/>
    <property type="molecule type" value="Genomic_DNA"/>
</dbReference>
<proteinExistence type="predicted"/>
<organism evidence="2">
    <name type="scientific">Rhodopseudomonas palustris (strain BisB18)</name>
    <dbReference type="NCBI Taxonomy" id="316056"/>
    <lineage>
        <taxon>Bacteria</taxon>
        <taxon>Pseudomonadati</taxon>
        <taxon>Pseudomonadota</taxon>
        <taxon>Alphaproteobacteria</taxon>
        <taxon>Hyphomicrobiales</taxon>
        <taxon>Nitrobacteraceae</taxon>
        <taxon>Rhodopseudomonas</taxon>
    </lineage>
</organism>
<dbReference type="PANTHER" id="PTHR43883:SF1">
    <property type="entry name" value="GLUCONOKINASE"/>
    <property type="match status" value="1"/>
</dbReference>
<gene>
    <name evidence="2" type="ordered locus">RPC_4047</name>
</gene>
<dbReference type="InterPro" id="IPR052732">
    <property type="entry name" value="Cell-binding_unc_protein"/>
</dbReference>
<evidence type="ECO:0000259" key="1">
    <source>
        <dbReference type="Pfam" id="PF01636"/>
    </source>
</evidence>
<dbReference type="eggNOG" id="COG0645">
    <property type="taxonomic scope" value="Bacteria"/>
</dbReference>
<dbReference type="AlphaFoldDB" id="Q20Z63"/>
<dbReference type="HOGENOM" id="CLU_026771_1_0_5"/>
<name>Q20Z63_RHOPB</name>
<dbReference type="SUPFAM" id="SSF56112">
    <property type="entry name" value="Protein kinase-like (PK-like)"/>
    <property type="match status" value="1"/>
</dbReference>
<dbReference type="InterPro" id="IPR027417">
    <property type="entry name" value="P-loop_NTPase"/>
</dbReference>